<protein>
    <submittedName>
        <fullName evidence="2">Uncharacterized protein</fullName>
    </submittedName>
</protein>
<comment type="caution">
    <text evidence="2">The sequence shown here is derived from an EMBL/GenBank/DDBJ whole genome shotgun (WGS) entry which is preliminary data.</text>
</comment>
<sequence>MTQVPRIAAGPAQDRNRPGQTRGVEQRPDAQNSNTKTQLSAFISSLRSLFLLSFISAWVNRMNKPPARVSPQNQTRERRD</sequence>
<organism evidence="2 3">
    <name type="scientific">Cirrhinus molitorella</name>
    <name type="common">mud carp</name>
    <dbReference type="NCBI Taxonomy" id="172907"/>
    <lineage>
        <taxon>Eukaryota</taxon>
        <taxon>Metazoa</taxon>
        <taxon>Chordata</taxon>
        <taxon>Craniata</taxon>
        <taxon>Vertebrata</taxon>
        <taxon>Euteleostomi</taxon>
        <taxon>Actinopterygii</taxon>
        <taxon>Neopterygii</taxon>
        <taxon>Teleostei</taxon>
        <taxon>Ostariophysi</taxon>
        <taxon>Cypriniformes</taxon>
        <taxon>Cyprinidae</taxon>
        <taxon>Labeoninae</taxon>
        <taxon>Labeonini</taxon>
        <taxon>Cirrhinus</taxon>
    </lineage>
</organism>
<proteinExistence type="predicted"/>
<feature type="region of interest" description="Disordered" evidence="1">
    <location>
        <begin position="1"/>
        <end position="36"/>
    </location>
</feature>
<evidence type="ECO:0000313" key="2">
    <source>
        <dbReference type="EMBL" id="KAL1254959.1"/>
    </source>
</evidence>
<accession>A0ABR3LPY2</accession>
<gene>
    <name evidence="2" type="ORF">QQF64_013020</name>
</gene>
<name>A0ABR3LPY2_9TELE</name>
<reference evidence="2 3" key="1">
    <citation type="submission" date="2023-09" db="EMBL/GenBank/DDBJ databases">
        <authorList>
            <person name="Wang M."/>
        </authorList>
    </citation>
    <scope>NUCLEOTIDE SEQUENCE [LARGE SCALE GENOMIC DNA]</scope>
    <source>
        <strain evidence="2">GT-2023</strain>
        <tissue evidence="2">Liver</tissue>
    </source>
</reference>
<dbReference type="EMBL" id="JAYMGO010000019">
    <property type="protein sequence ID" value="KAL1254959.1"/>
    <property type="molecule type" value="Genomic_DNA"/>
</dbReference>
<evidence type="ECO:0000313" key="3">
    <source>
        <dbReference type="Proteomes" id="UP001558613"/>
    </source>
</evidence>
<dbReference type="Proteomes" id="UP001558613">
    <property type="component" value="Unassembled WGS sequence"/>
</dbReference>
<keyword evidence="3" id="KW-1185">Reference proteome</keyword>
<evidence type="ECO:0000256" key="1">
    <source>
        <dbReference type="SAM" id="MobiDB-lite"/>
    </source>
</evidence>